<dbReference type="PANTHER" id="PTHR46209:SF3">
    <property type="entry name" value="PX DOMAIN-CONTAINING PROTEIN"/>
    <property type="match status" value="1"/>
</dbReference>
<evidence type="ECO:0000256" key="2">
    <source>
        <dbReference type="ARBA" id="ARBA00004496"/>
    </source>
</evidence>
<accession>A0A9X0CGS3</accession>
<dbReference type="GO" id="GO:1901981">
    <property type="term" value="F:phosphatidylinositol phosphate binding"/>
    <property type="evidence" value="ECO:0007669"/>
    <property type="project" value="TreeGrafter"/>
</dbReference>
<dbReference type="PROSITE" id="PS50195">
    <property type="entry name" value="PX"/>
    <property type="match status" value="1"/>
</dbReference>
<evidence type="ECO:0000256" key="8">
    <source>
        <dbReference type="ARBA" id="ARBA00023121"/>
    </source>
</evidence>
<feature type="domain" description="PX" evidence="11">
    <location>
        <begin position="10"/>
        <end position="132"/>
    </location>
</feature>
<dbReference type="EMBL" id="MU827786">
    <property type="protein sequence ID" value="KAJ7333627.1"/>
    <property type="molecule type" value="Genomic_DNA"/>
</dbReference>
<comment type="similarity">
    <text evidence="3">Belongs to the sorting nexin family.</text>
</comment>
<evidence type="ECO:0000313" key="13">
    <source>
        <dbReference type="Proteomes" id="UP001163046"/>
    </source>
</evidence>
<dbReference type="Gene3D" id="3.30.1520.10">
    <property type="entry name" value="Phox-like domain"/>
    <property type="match status" value="1"/>
</dbReference>
<dbReference type="OrthoDB" id="5227681at2759"/>
<keyword evidence="13" id="KW-1185">Reference proteome</keyword>
<comment type="subcellular location">
    <subcellularLocation>
        <location evidence="2">Cytoplasm</location>
    </subcellularLocation>
    <subcellularLocation>
        <location evidence="10">Endomembrane system</location>
        <topology evidence="10">Peripheral membrane protein</topology>
        <orientation evidence="10">Cytoplasmic side</orientation>
    </subcellularLocation>
    <subcellularLocation>
        <location evidence="1">Endosome</location>
    </subcellularLocation>
</comment>
<evidence type="ECO:0000313" key="12">
    <source>
        <dbReference type="EMBL" id="KAJ7333627.1"/>
    </source>
</evidence>
<dbReference type="InterPro" id="IPR036871">
    <property type="entry name" value="PX_dom_sf"/>
</dbReference>
<proteinExistence type="inferred from homology"/>
<keyword evidence="6" id="KW-0967">Endosome</keyword>
<dbReference type="AlphaFoldDB" id="A0A9X0CGS3"/>
<dbReference type="SUPFAM" id="SSF64268">
    <property type="entry name" value="PX domain"/>
    <property type="match status" value="1"/>
</dbReference>
<dbReference type="GO" id="GO:0006886">
    <property type="term" value="P:intracellular protein transport"/>
    <property type="evidence" value="ECO:0007669"/>
    <property type="project" value="InterPro"/>
</dbReference>
<dbReference type="InterPro" id="IPR043544">
    <property type="entry name" value="SNX10/11"/>
</dbReference>
<dbReference type="GO" id="GO:0016050">
    <property type="term" value="P:vesicle organization"/>
    <property type="evidence" value="ECO:0007669"/>
    <property type="project" value="TreeGrafter"/>
</dbReference>
<protein>
    <submittedName>
        <fullName evidence="12">Phosphatidylinositol binding</fullName>
    </submittedName>
</protein>
<dbReference type="InterPro" id="IPR001683">
    <property type="entry name" value="PX_dom"/>
</dbReference>
<gene>
    <name evidence="12" type="primary">SNX11_2</name>
    <name evidence="12" type="ORF">OS493_017170</name>
</gene>
<evidence type="ECO:0000256" key="9">
    <source>
        <dbReference type="ARBA" id="ARBA00023136"/>
    </source>
</evidence>
<dbReference type="PANTHER" id="PTHR46209">
    <property type="entry name" value="PX DOMAIN-CONTAINING PROTEIN"/>
    <property type="match status" value="1"/>
</dbReference>
<keyword evidence="5" id="KW-0963">Cytoplasm</keyword>
<evidence type="ECO:0000256" key="3">
    <source>
        <dbReference type="ARBA" id="ARBA00010883"/>
    </source>
</evidence>
<evidence type="ECO:0000256" key="5">
    <source>
        <dbReference type="ARBA" id="ARBA00022490"/>
    </source>
</evidence>
<evidence type="ECO:0000259" key="11">
    <source>
        <dbReference type="PROSITE" id="PS50195"/>
    </source>
</evidence>
<organism evidence="12 13">
    <name type="scientific">Desmophyllum pertusum</name>
    <dbReference type="NCBI Taxonomy" id="174260"/>
    <lineage>
        <taxon>Eukaryota</taxon>
        <taxon>Metazoa</taxon>
        <taxon>Cnidaria</taxon>
        <taxon>Anthozoa</taxon>
        <taxon>Hexacorallia</taxon>
        <taxon>Scleractinia</taxon>
        <taxon>Caryophylliina</taxon>
        <taxon>Caryophylliidae</taxon>
        <taxon>Desmophyllum</taxon>
    </lineage>
</organism>
<evidence type="ECO:0000256" key="4">
    <source>
        <dbReference type="ARBA" id="ARBA00022448"/>
    </source>
</evidence>
<evidence type="ECO:0000256" key="7">
    <source>
        <dbReference type="ARBA" id="ARBA00022927"/>
    </source>
</evidence>
<dbReference type="SMART" id="SM00312">
    <property type="entry name" value="PX"/>
    <property type="match status" value="1"/>
</dbReference>
<evidence type="ECO:0000256" key="6">
    <source>
        <dbReference type="ARBA" id="ARBA00022753"/>
    </source>
</evidence>
<keyword evidence="7" id="KW-0653">Protein transport</keyword>
<comment type="caution">
    <text evidence="12">The sequence shown here is derived from an EMBL/GenBank/DDBJ whole genome shotgun (WGS) entry which is preliminary data.</text>
</comment>
<reference evidence="12" key="1">
    <citation type="submission" date="2023-01" db="EMBL/GenBank/DDBJ databases">
        <title>Genome assembly of the deep-sea coral Lophelia pertusa.</title>
        <authorList>
            <person name="Herrera S."/>
            <person name="Cordes E."/>
        </authorList>
    </citation>
    <scope>NUCLEOTIDE SEQUENCE</scope>
    <source>
        <strain evidence="12">USNM1676648</strain>
        <tissue evidence="12">Polyp</tissue>
    </source>
</reference>
<dbReference type="Pfam" id="PF00787">
    <property type="entry name" value="PX"/>
    <property type="match status" value="1"/>
</dbReference>
<dbReference type="Proteomes" id="UP001163046">
    <property type="component" value="Unassembled WGS sequence"/>
</dbReference>
<keyword evidence="4" id="KW-0813">Transport</keyword>
<keyword evidence="8" id="KW-0446">Lipid-binding</keyword>
<dbReference type="GO" id="GO:0005768">
    <property type="term" value="C:endosome"/>
    <property type="evidence" value="ECO:0007669"/>
    <property type="project" value="UniProtKB-SubCell"/>
</dbReference>
<sequence>MTITPKKNSEIVKVDVNNPKLHNCSGNKFVDYEIAIETSNKAFFRKCSSVRRRYSDFCWLRSKLSSTEINGFGRERGIPCLPPKSYFSRFNKEVIDSRQEGLQDFLKEIVKVNDFLSFAGLHLFLQTQLPIQEINGFLEGKYGENASIEELIRSQELAKSSEEDKILHVQCSSEDCTLLSSSNWDITCTTTPTTADNISTNSETDEVTSEQHLSDSYSSSLGYLSSSAEKSTFMYTMYR</sequence>
<evidence type="ECO:0000256" key="1">
    <source>
        <dbReference type="ARBA" id="ARBA00004177"/>
    </source>
</evidence>
<evidence type="ECO:0000256" key="10">
    <source>
        <dbReference type="ARBA" id="ARBA00029433"/>
    </source>
</evidence>
<keyword evidence="9" id="KW-0472">Membrane</keyword>
<name>A0A9X0CGS3_9CNID</name>